<evidence type="ECO:0000313" key="8">
    <source>
        <dbReference type="EMBL" id="KAG7301369.1"/>
    </source>
</evidence>
<keyword evidence="5 7" id="KW-0472">Membrane</keyword>
<dbReference type="InterPro" id="IPR026770">
    <property type="entry name" value="RNase_K"/>
</dbReference>
<feature type="transmembrane region" description="Helical" evidence="7">
    <location>
        <begin position="70"/>
        <end position="88"/>
    </location>
</feature>
<keyword evidence="3 7" id="KW-0812">Transmembrane</keyword>
<organism evidence="8 9">
    <name type="scientific">Plutella xylostella</name>
    <name type="common">Diamondback moth</name>
    <name type="synonym">Plutella maculipennis</name>
    <dbReference type="NCBI Taxonomy" id="51655"/>
    <lineage>
        <taxon>Eukaryota</taxon>
        <taxon>Metazoa</taxon>
        <taxon>Ecdysozoa</taxon>
        <taxon>Arthropoda</taxon>
        <taxon>Hexapoda</taxon>
        <taxon>Insecta</taxon>
        <taxon>Pterygota</taxon>
        <taxon>Neoptera</taxon>
        <taxon>Endopterygota</taxon>
        <taxon>Lepidoptera</taxon>
        <taxon>Glossata</taxon>
        <taxon>Ditrysia</taxon>
        <taxon>Yponomeutoidea</taxon>
        <taxon>Plutellidae</taxon>
        <taxon>Plutella</taxon>
    </lineage>
</organism>
<evidence type="ECO:0000313" key="9">
    <source>
        <dbReference type="Proteomes" id="UP000823941"/>
    </source>
</evidence>
<dbReference type="Proteomes" id="UP000823941">
    <property type="component" value="Chromosome 19"/>
</dbReference>
<keyword evidence="9" id="KW-1185">Reference proteome</keyword>
<sequence>MKICGPKLSLCGLVLSVWGIIQLTIMGVFYYIRSVALLEDLPEAEGGHHTIEDFIATVEAGYTQNAYNCWIAALLYVITLALSAHQFWANNRSSLWLALLFYIESMELIHEAGPQVESITDYNAFLTATKDGYKKVARNCFVAAIIYALTFIISLHCIKKAKARKAKQAKELENDELFCTPKEVVPKIKDKVVKDKAKPKPKTKPSAQESETDTPAPIPFL</sequence>
<proteinExistence type="inferred from homology"/>
<evidence type="ECO:0000256" key="2">
    <source>
        <dbReference type="ARBA" id="ARBA00008458"/>
    </source>
</evidence>
<feature type="transmembrane region" description="Helical" evidence="7">
    <location>
        <begin position="136"/>
        <end position="158"/>
    </location>
</feature>
<evidence type="ECO:0000256" key="5">
    <source>
        <dbReference type="ARBA" id="ARBA00023136"/>
    </source>
</evidence>
<name>A0ABQ7Q9H5_PLUXY</name>
<feature type="region of interest" description="Disordered" evidence="6">
    <location>
        <begin position="190"/>
        <end position="221"/>
    </location>
</feature>
<evidence type="ECO:0000256" key="6">
    <source>
        <dbReference type="SAM" id="MobiDB-lite"/>
    </source>
</evidence>
<comment type="subcellular location">
    <subcellularLocation>
        <location evidence="1">Membrane</location>
        <topology evidence="1">Multi-pass membrane protein</topology>
    </subcellularLocation>
</comment>
<evidence type="ECO:0000256" key="7">
    <source>
        <dbReference type="SAM" id="Phobius"/>
    </source>
</evidence>
<feature type="transmembrane region" description="Helical" evidence="7">
    <location>
        <begin position="12"/>
        <end position="32"/>
    </location>
</feature>
<reference evidence="8 9" key="1">
    <citation type="submission" date="2021-06" db="EMBL/GenBank/DDBJ databases">
        <title>A haploid diamondback moth (Plutella xylostella L.) genome assembly resolves 31 chromosomes and identifies a diamide resistance mutation.</title>
        <authorList>
            <person name="Ward C.M."/>
            <person name="Perry K.D."/>
            <person name="Baker G."/>
            <person name="Powis K."/>
            <person name="Heckel D.G."/>
            <person name="Baxter S.W."/>
        </authorList>
    </citation>
    <scope>NUCLEOTIDE SEQUENCE [LARGE SCALE GENOMIC DNA]</scope>
    <source>
        <strain evidence="8 9">LV</strain>
        <tissue evidence="8">Single pupa</tissue>
    </source>
</reference>
<protein>
    <submittedName>
        <fullName evidence="8">Uncharacterized protein</fullName>
    </submittedName>
</protein>
<comment type="similarity">
    <text evidence="2">Belongs to the RNase K family.</text>
</comment>
<evidence type="ECO:0000256" key="3">
    <source>
        <dbReference type="ARBA" id="ARBA00022692"/>
    </source>
</evidence>
<dbReference type="EMBL" id="JAHIBW010000019">
    <property type="protein sequence ID" value="KAG7301369.1"/>
    <property type="molecule type" value="Genomic_DNA"/>
</dbReference>
<gene>
    <name evidence="8" type="ORF">JYU34_014307</name>
</gene>
<comment type="caution">
    <text evidence="8">The sequence shown here is derived from an EMBL/GenBank/DDBJ whole genome shotgun (WGS) entry which is preliminary data.</text>
</comment>
<evidence type="ECO:0000256" key="4">
    <source>
        <dbReference type="ARBA" id="ARBA00022989"/>
    </source>
</evidence>
<dbReference type="PANTHER" id="PTHR31733">
    <property type="entry name" value="RIBONUCLEASE KAPPA"/>
    <property type="match status" value="1"/>
</dbReference>
<keyword evidence="4 7" id="KW-1133">Transmembrane helix</keyword>
<evidence type="ECO:0000256" key="1">
    <source>
        <dbReference type="ARBA" id="ARBA00004141"/>
    </source>
</evidence>
<accession>A0ABQ7Q9H5</accession>